<comment type="caution">
    <text evidence="1">The sequence shown here is derived from an EMBL/GenBank/DDBJ whole genome shotgun (WGS) entry which is preliminary data.</text>
</comment>
<evidence type="ECO:0000313" key="1">
    <source>
        <dbReference type="EMBL" id="MBS2099418.1"/>
    </source>
</evidence>
<keyword evidence="2" id="KW-1185">Reference proteome</keyword>
<protein>
    <submittedName>
        <fullName evidence="1">DUF3795 domain-containing protein</fullName>
    </submittedName>
</protein>
<dbReference type="EMBL" id="JAGUCO010000011">
    <property type="protein sequence ID" value="MBS2099418.1"/>
    <property type="molecule type" value="Genomic_DNA"/>
</dbReference>
<dbReference type="RefSeq" id="WP_212216661.1">
    <property type="nucleotide sequence ID" value="NZ_JAGUCO010000011.1"/>
</dbReference>
<organism evidence="1 2">
    <name type="scientific">Carboxylicivirga linearis</name>
    <dbReference type="NCBI Taxonomy" id="1628157"/>
    <lineage>
        <taxon>Bacteria</taxon>
        <taxon>Pseudomonadati</taxon>
        <taxon>Bacteroidota</taxon>
        <taxon>Bacteroidia</taxon>
        <taxon>Marinilabiliales</taxon>
        <taxon>Marinilabiliaceae</taxon>
        <taxon>Carboxylicivirga</taxon>
    </lineage>
</organism>
<evidence type="ECO:0000313" key="2">
    <source>
        <dbReference type="Proteomes" id="UP000708576"/>
    </source>
</evidence>
<proteinExistence type="predicted"/>
<sequence>MKTDKPIVNNPELVAYCGLYCGSCSKLKNGKCPGCAANQKATWCKIRTCNIENGFINCAHCTITEPENCKKINNAIGKVFKFIFKTDRIASLQYIKTNGEALYVDKMADLKQMSIKTKQTI</sequence>
<dbReference type="Proteomes" id="UP000708576">
    <property type="component" value="Unassembled WGS sequence"/>
</dbReference>
<gene>
    <name evidence="1" type="ORF">KEM10_14075</name>
</gene>
<accession>A0ABS5JX73</accession>
<reference evidence="1 2" key="1">
    <citation type="journal article" date="2015" name="Int. J. Syst. Evol. Microbiol.">
        <title>Carboxylicivirga linearis sp. nov., isolated from a sea cucumber culture pond.</title>
        <authorList>
            <person name="Wang F.Q."/>
            <person name="Zhou Y.X."/>
            <person name="Lin X.Z."/>
            <person name="Chen G.J."/>
            <person name="Du Z.J."/>
        </authorList>
    </citation>
    <scope>NUCLEOTIDE SEQUENCE [LARGE SCALE GENOMIC DNA]</scope>
    <source>
        <strain evidence="1 2">FB218</strain>
    </source>
</reference>
<name>A0ABS5JX73_9BACT</name>